<feature type="compositionally biased region" description="Acidic residues" evidence="1">
    <location>
        <begin position="358"/>
        <end position="367"/>
    </location>
</feature>
<dbReference type="EMBL" id="JARBHB010000015">
    <property type="protein sequence ID" value="KAJ8867896.1"/>
    <property type="molecule type" value="Genomic_DNA"/>
</dbReference>
<gene>
    <name evidence="2" type="ORF">PR048_031703</name>
</gene>
<evidence type="ECO:0000256" key="1">
    <source>
        <dbReference type="SAM" id="MobiDB-lite"/>
    </source>
</evidence>
<reference evidence="2 3" key="1">
    <citation type="submission" date="2023-02" db="EMBL/GenBank/DDBJ databases">
        <title>LHISI_Scaffold_Assembly.</title>
        <authorList>
            <person name="Stuart O.P."/>
            <person name="Cleave R."/>
            <person name="Magrath M.J.L."/>
            <person name="Mikheyev A.S."/>
        </authorList>
    </citation>
    <scope>NUCLEOTIDE SEQUENCE [LARGE SCALE GENOMIC DNA]</scope>
    <source>
        <strain evidence="2">Daus_M_001</strain>
        <tissue evidence="2">Leg muscle</tissue>
    </source>
</reference>
<feature type="compositionally biased region" description="Basic residues" evidence="1">
    <location>
        <begin position="370"/>
        <end position="379"/>
    </location>
</feature>
<feature type="region of interest" description="Disordered" evidence="1">
    <location>
        <begin position="330"/>
        <end position="391"/>
    </location>
</feature>
<accession>A0ABQ9G8N6</accession>
<dbReference type="Proteomes" id="UP001159363">
    <property type="component" value="Chromosome 14"/>
</dbReference>
<feature type="region of interest" description="Disordered" evidence="1">
    <location>
        <begin position="32"/>
        <end position="74"/>
    </location>
</feature>
<protein>
    <submittedName>
        <fullName evidence="2">Uncharacterized protein</fullName>
    </submittedName>
</protein>
<evidence type="ECO:0000313" key="3">
    <source>
        <dbReference type="Proteomes" id="UP001159363"/>
    </source>
</evidence>
<comment type="caution">
    <text evidence="2">The sequence shown here is derived from an EMBL/GenBank/DDBJ whole genome shotgun (WGS) entry which is preliminary data.</text>
</comment>
<name>A0ABQ9G8N6_9NEOP</name>
<sequence>MCQSPCHRYRIFIPRRPQSHILTSTSRLVDSATAVQQPATSHQRAASQRRRYKRKNVPEPSSSQMGKHRRKSEPDFSIHDAVNLLFPEATSMLPDAMANALASQQGDPGSISGGFAPGFSRVGIVLDDAVCRRAFLGVFPASPALAFQRNSILGSHSMSCSRMTGTYGSRLESPVATVILHSASTIYKTLLSYIGTSSNCIGVNRTSVTIGWACLRNPRGVKTERKSSSIIAVGFLAAIFRTLVQKSERGLEAGAESSSSFHDISAINHQIRPYIPLTHRTASLRRKASSNSEKTQIPLQALCEAFCRRNVLRGIVFRFGPSVLAARNLGGGGAAAGGRRQRAVLPERVRRDAPAATDAEEDAEEDGRPERRRISRPPQRHAAQPRGSRRCRVCTSHLPPIGEPGSIPAGVAPGFSHVKIAQVDAAARWIFSGIFRSPGLSFPALLHTLLASPLSSLKTWTLKAAQISSLTHSLTRVMSWRGARSTGRNLGQTTHLTFKGRGSQSLWERGEGAGCADLQGFGFGSGQRSRKFGTRATPRPRLLDRRKAGALSSSQKATRSPIEEYVSESEVKIDEALGLTPTGVHKAISPLHARRSTGVSLNSRISRVSSHRVLEDTEAKPASLASNAWGRRSPISARYLARQSAARPIGKLPQRAVTNQTQGRAT</sequence>
<organism evidence="2 3">
    <name type="scientific">Dryococelus australis</name>
    <dbReference type="NCBI Taxonomy" id="614101"/>
    <lineage>
        <taxon>Eukaryota</taxon>
        <taxon>Metazoa</taxon>
        <taxon>Ecdysozoa</taxon>
        <taxon>Arthropoda</taxon>
        <taxon>Hexapoda</taxon>
        <taxon>Insecta</taxon>
        <taxon>Pterygota</taxon>
        <taxon>Neoptera</taxon>
        <taxon>Polyneoptera</taxon>
        <taxon>Phasmatodea</taxon>
        <taxon>Verophasmatodea</taxon>
        <taxon>Anareolatae</taxon>
        <taxon>Phasmatidae</taxon>
        <taxon>Eurycanthinae</taxon>
        <taxon>Dryococelus</taxon>
    </lineage>
</organism>
<evidence type="ECO:0000313" key="2">
    <source>
        <dbReference type="EMBL" id="KAJ8867896.1"/>
    </source>
</evidence>
<feature type="region of interest" description="Disordered" evidence="1">
    <location>
        <begin position="646"/>
        <end position="666"/>
    </location>
</feature>
<keyword evidence="3" id="KW-1185">Reference proteome</keyword>
<feature type="compositionally biased region" description="Polar residues" evidence="1">
    <location>
        <begin position="656"/>
        <end position="666"/>
    </location>
</feature>
<proteinExistence type="predicted"/>
<feature type="compositionally biased region" description="Polar residues" evidence="1">
    <location>
        <begin position="32"/>
        <end position="46"/>
    </location>
</feature>